<accession>A0A3A8KAK8</accession>
<organism evidence="3 4">
    <name type="scientific">Corallococcus carmarthensis</name>
    <dbReference type="NCBI Taxonomy" id="2316728"/>
    <lineage>
        <taxon>Bacteria</taxon>
        <taxon>Pseudomonadati</taxon>
        <taxon>Myxococcota</taxon>
        <taxon>Myxococcia</taxon>
        <taxon>Myxococcales</taxon>
        <taxon>Cystobacterineae</taxon>
        <taxon>Myxococcaceae</taxon>
        <taxon>Corallococcus</taxon>
    </lineage>
</organism>
<reference evidence="4" key="1">
    <citation type="submission" date="2018-09" db="EMBL/GenBank/DDBJ databases">
        <authorList>
            <person name="Livingstone P.G."/>
            <person name="Whitworth D.E."/>
        </authorList>
    </citation>
    <scope>NUCLEOTIDE SEQUENCE [LARGE SCALE GENOMIC DNA]</scope>
    <source>
        <strain evidence="4">CA043D</strain>
    </source>
</reference>
<proteinExistence type="predicted"/>
<dbReference type="Pfam" id="PF03334">
    <property type="entry name" value="PhaG_MnhG_YufB"/>
    <property type="match status" value="1"/>
</dbReference>
<feature type="transmembrane region" description="Helical" evidence="2">
    <location>
        <begin position="12"/>
        <end position="31"/>
    </location>
</feature>
<dbReference type="Proteomes" id="UP000268313">
    <property type="component" value="Unassembled WGS sequence"/>
</dbReference>
<evidence type="ECO:0000313" key="4">
    <source>
        <dbReference type="Proteomes" id="UP000268313"/>
    </source>
</evidence>
<feature type="region of interest" description="Disordered" evidence="1">
    <location>
        <begin position="98"/>
        <end position="121"/>
    </location>
</feature>
<keyword evidence="2" id="KW-0472">Membrane</keyword>
<feature type="compositionally biased region" description="Basic and acidic residues" evidence="1">
    <location>
        <begin position="109"/>
        <end position="121"/>
    </location>
</feature>
<evidence type="ECO:0000256" key="1">
    <source>
        <dbReference type="SAM" id="MobiDB-lite"/>
    </source>
</evidence>
<dbReference type="AlphaFoldDB" id="A0A3A8KAK8"/>
<dbReference type="InterPro" id="IPR005133">
    <property type="entry name" value="PhaG_MnhG_YufB"/>
</dbReference>
<dbReference type="EMBL" id="RAWE01000077">
    <property type="protein sequence ID" value="RKH01201.1"/>
    <property type="molecule type" value="Genomic_DNA"/>
</dbReference>
<keyword evidence="4" id="KW-1185">Reference proteome</keyword>
<name>A0A3A8KAK8_9BACT</name>
<dbReference type="GO" id="GO:0015385">
    <property type="term" value="F:sodium:proton antiporter activity"/>
    <property type="evidence" value="ECO:0007669"/>
    <property type="project" value="TreeGrafter"/>
</dbReference>
<dbReference type="PANTHER" id="PTHR34703:SF1">
    <property type="entry name" value="ANTIPORTER SUBUNIT MNHG2-RELATED"/>
    <property type="match status" value="1"/>
</dbReference>
<comment type="caution">
    <text evidence="3">The sequence shown here is derived from an EMBL/GenBank/DDBJ whole genome shotgun (WGS) entry which is preliminary data.</text>
</comment>
<feature type="transmembrane region" description="Helical" evidence="2">
    <location>
        <begin position="38"/>
        <end position="58"/>
    </location>
</feature>
<dbReference type="OrthoDB" id="4427992at2"/>
<protein>
    <submittedName>
        <fullName evidence="3">Sodium:proton antiporter</fullName>
    </submittedName>
</protein>
<evidence type="ECO:0000256" key="2">
    <source>
        <dbReference type="SAM" id="Phobius"/>
    </source>
</evidence>
<keyword evidence="2" id="KW-1133">Transmembrane helix</keyword>
<feature type="transmembrane region" description="Helical" evidence="2">
    <location>
        <begin position="64"/>
        <end position="90"/>
    </location>
</feature>
<dbReference type="RefSeq" id="WP_120604392.1">
    <property type="nucleotide sequence ID" value="NZ_RAWE01000077.1"/>
</dbReference>
<evidence type="ECO:0000313" key="3">
    <source>
        <dbReference type="EMBL" id="RKH01201.1"/>
    </source>
</evidence>
<dbReference type="PANTHER" id="PTHR34703">
    <property type="entry name" value="ANTIPORTER SUBUNIT MNHG2-RELATED"/>
    <property type="match status" value="1"/>
</dbReference>
<gene>
    <name evidence="3" type="ORF">D7X32_21275</name>
</gene>
<sequence>MMAALQQWVSDGLVALGLLFITCAVIGMYRLPSVLTRVHAAGAVPFGGALVIIGATLATGDGWLLLRGLLVAAFLMLTIPSSAHAIAWLAEGRPEMAHDKARRGPLGHGKKDARPEPPGRQ</sequence>
<keyword evidence="2" id="KW-0812">Transmembrane</keyword>